<keyword evidence="3" id="KW-0723">Serine/threonine-protein kinase</keyword>
<dbReference type="Gene3D" id="3.30.200.20">
    <property type="entry name" value="Phosphorylase Kinase, domain 1"/>
    <property type="match status" value="1"/>
</dbReference>
<comment type="subcellular location">
    <subcellularLocation>
        <location evidence="1">Golgi apparatus membrane</location>
        <topology evidence="1">Peripheral membrane protein</topology>
    </subcellularLocation>
</comment>
<evidence type="ECO:0000256" key="2">
    <source>
        <dbReference type="ARBA" id="ARBA00012513"/>
    </source>
</evidence>
<dbReference type="InterPro" id="IPR000719">
    <property type="entry name" value="Prot_kinase_dom"/>
</dbReference>
<feature type="binding site" evidence="16">
    <location>
        <position position="135"/>
    </location>
    <ligand>
        <name>ATP</name>
        <dbReference type="ChEBI" id="CHEBI:30616"/>
    </ligand>
</feature>
<dbReference type="Gene3D" id="1.10.510.10">
    <property type="entry name" value="Transferase(Phosphotransferase) domain 1"/>
    <property type="match status" value="1"/>
</dbReference>
<evidence type="ECO:0000256" key="8">
    <source>
        <dbReference type="ARBA" id="ARBA00022840"/>
    </source>
</evidence>
<dbReference type="AlphaFoldDB" id="A0A553MYH8"/>
<keyword evidence="11" id="KW-0472">Membrane</keyword>
<evidence type="ECO:0000313" key="20">
    <source>
        <dbReference type="Proteomes" id="UP000316079"/>
    </source>
</evidence>
<dbReference type="InterPro" id="IPR011009">
    <property type="entry name" value="Kinase-like_dom_sf"/>
</dbReference>
<protein>
    <recommendedName>
        <fullName evidence="2">non-specific serine/threonine protein kinase</fullName>
        <ecNumber evidence="2">2.7.11.1</ecNumber>
    </recommendedName>
</protein>
<dbReference type="SMART" id="SM00220">
    <property type="entry name" value="S_TKc"/>
    <property type="match status" value="1"/>
</dbReference>
<evidence type="ECO:0000256" key="1">
    <source>
        <dbReference type="ARBA" id="ARBA00004395"/>
    </source>
</evidence>
<feature type="region of interest" description="Disordered" evidence="17">
    <location>
        <begin position="446"/>
        <end position="503"/>
    </location>
</feature>
<dbReference type="EMBL" id="SRMA01027199">
    <property type="protein sequence ID" value="TRY58250.1"/>
    <property type="molecule type" value="Genomic_DNA"/>
</dbReference>
<keyword evidence="20" id="KW-1185">Reference proteome</keyword>
<dbReference type="GO" id="GO:0110031">
    <property type="term" value="P:negative regulation of G2/MI transition of meiotic cell cycle"/>
    <property type="evidence" value="ECO:0007669"/>
    <property type="project" value="TreeGrafter"/>
</dbReference>
<dbReference type="PROSITE" id="PS00107">
    <property type="entry name" value="PROTEIN_KINASE_ATP"/>
    <property type="match status" value="1"/>
</dbReference>
<reference evidence="19 20" key="1">
    <citation type="journal article" date="2019" name="Sci. Data">
        <title>Hybrid genome assembly and annotation of Danionella translucida.</title>
        <authorList>
            <person name="Kadobianskyi M."/>
            <person name="Schulze L."/>
            <person name="Schuelke M."/>
            <person name="Judkewitz B."/>
        </authorList>
    </citation>
    <scope>NUCLEOTIDE SEQUENCE [LARGE SCALE GENOMIC DNA]</scope>
    <source>
        <strain evidence="19 20">Bolton</strain>
    </source>
</reference>
<keyword evidence="9" id="KW-0460">Magnesium</keyword>
<dbReference type="PROSITE" id="PS50011">
    <property type="entry name" value="PROTEIN_KINASE_DOM"/>
    <property type="match status" value="1"/>
</dbReference>
<dbReference type="SUPFAM" id="SSF56112">
    <property type="entry name" value="Protein kinase-like (PK-like)"/>
    <property type="match status" value="1"/>
</dbReference>
<proteinExistence type="inferred from homology"/>
<comment type="caution">
    <text evidence="19">The sequence shown here is derived from an EMBL/GenBank/DDBJ whole genome shotgun (WGS) entry which is preliminary data.</text>
</comment>
<evidence type="ECO:0000256" key="15">
    <source>
        <dbReference type="ARBA" id="ARBA00048679"/>
    </source>
</evidence>
<dbReference type="GO" id="GO:0005634">
    <property type="term" value="C:nucleus"/>
    <property type="evidence" value="ECO:0007669"/>
    <property type="project" value="TreeGrafter"/>
</dbReference>
<dbReference type="PROSITE" id="PS00108">
    <property type="entry name" value="PROTEIN_KINASE_ST"/>
    <property type="match status" value="1"/>
</dbReference>
<evidence type="ECO:0000256" key="16">
    <source>
        <dbReference type="PROSITE-ProRule" id="PRU10141"/>
    </source>
</evidence>
<evidence type="ECO:0000256" key="7">
    <source>
        <dbReference type="ARBA" id="ARBA00022777"/>
    </source>
</evidence>
<organism evidence="19 20">
    <name type="scientific">Danionella cerebrum</name>
    <dbReference type="NCBI Taxonomy" id="2873325"/>
    <lineage>
        <taxon>Eukaryota</taxon>
        <taxon>Metazoa</taxon>
        <taxon>Chordata</taxon>
        <taxon>Craniata</taxon>
        <taxon>Vertebrata</taxon>
        <taxon>Euteleostomi</taxon>
        <taxon>Actinopterygii</taxon>
        <taxon>Neopterygii</taxon>
        <taxon>Teleostei</taxon>
        <taxon>Ostariophysi</taxon>
        <taxon>Cypriniformes</taxon>
        <taxon>Danionidae</taxon>
        <taxon>Danioninae</taxon>
        <taxon>Danionella</taxon>
    </lineage>
</organism>
<evidence type="ECO:0000256" key="4">
    <source>
        <dbReference type="ARBA" id="ARBA00022679"/>
    </source>
</evidence>
<evidence type="ECO:0000256" key="12">
    <source>
        <dbReference type="ARBA" id="ARBA00023306"/>
    </source>
</evidence>
<dbReference type="GO" id="GO:0051321">
    <property type="term" value="P:meiotic cell cycle"/>
    <property type="evidence" value="ECO:0007669"/>
    <property type="project" value="TreeGrafter"/>
</dbReference>
<evidence type="ECO:0000256" key="9">
    <source>
        <dbReference type="ARBA" id="ARBA00022842"/>
    </source>
</evidence>
<feature type="compositionally biased region" description="Polar residues" evidence="17">
    <location>
        <begin position="476"/>
        <end position="493"/>
    </location>
</feature>
<keyword evidence="5" id="KW-0479">Metal-binding</keyword>
<evidence type="ECO:0000256" key="17">
    <source>
        <dbReference type="SAM" id="MobiDB-lite"/>
    </source>
</evidence>
<evidence type="ECO:0000256" key="14">
    <source>
        <dbReference type="ARBA" id="ARBA00047899"/>
    </source>
</evidence>
<evidence type="ECO:0000256" key="10">
    <source>
        <dbReference type="ARBA" id="ARBA00023034"/>
    </source>
</evidence>
<dbReference type="STRING" id="623744.A0A553MYH8"/>
<dbReference type="InterPro" id="IPR050339">
    <property type="entry name" value="CC_SR_Kinase"/>
</dbReference>
<keyword evidence="8 16" id="KW-0067">ATP-binding</keyword>
<dbReference type="Proteomes" id="UP000316079">
    <property type="component" value="Unassembled WGS sequence"/>
</dbReference>
<keyword evidence="6 16" id="KW-0547">Nucleotide-binding</keyword>
<dbReference type="GO" id="GO:0005524">
    <property type="term" value="F:ATP binding"/>
    <property type="evidence" value="ECO:0007669"/>
    <property type="project" value="UniProtKB-UniRule"/>
</dbReference>
<dbReference type="InterPro" id="IPR008271">
    <property type="entry name" value="Ser/Thr_kinase_AS"/>
</dbReference>
<dbReference type="InterPro" id="IPR017441">
    <property type="entry name" value="Protein_kinase_ATP_BS"/>
</dbReference>
<dbReference type="FunFam" id="1.10.510.10:FF:000315">
    <property type="entry name" value="membrane-associated tyrosine- and threonine-specific cdc2-inhibitory kinase"/>
    <property type="match status" value="1"/>
</dbReference>
<dbReference type="OrthoDB" id="5337378at2759"/>
<comment type="similarity">
    <text evidence="13">Belongs to the protein kinase superfamily. Ser/Thr protein kinase family. GCN2 subfamily.</text>
</comment>
<accession>A0A553MYH8</accession>
<dbReference type="Pfam" id="PF00069">
    <property type="entry name" value="Pkinase"/>
    <property type="match status" value="1"/>
</dbReference>
<comment type="catalytic activity">
    <reaction evidence="15">
        <text>L-seryl-[protein] + ATP = O-phospho-L-seryl-[protein] + ADP + H(+)</text>
        <dbReference type="Rhea" id="RHEA:17989"/>
        <dbReference type="Rhea" id="RHEA-COMP:9863"/>
        <dbReference type="Rhea" id="RHEA-COMP:11604"/>
        <dbReference type="ChEBI" id="CHEBI:15378"/>
        <dbReference type="ChEBI" id="CHEBI:29999"/>
        <dbReference type="ChEBI" id="CHEBI:30616"/>
        <dbReference type="ChEBI" id="CHEBI:83421"/>
        <dbReference type="ChEBI" id="CHEBI:456216"/>
        <dbReference type="EC" id="2.7.11.1"/>
    </reaction>
</comment>
<keyword evidence="10" id="KW-0333">Golgi apparatus</keyword>
<sequence length="537" mass="60387">MSTLHQTSVVSTPLPVPSHFSHAEQSFSLKKRKPPFSSSSSSLSPPWQLSHCLPSRRQSKACPSVSRVFPHRPSPWTPLSQSLLELPPPLSVYDPFRHESFFNQCFTNLGLIGRGSFGEVFKVVSLLDGREYAVKRSVQRFRSEAERAKCIEEACNHEQIHPHPFVLGFVAAWEEASHLYIQTELCCTSLLLYAEDSPLHTGEKRAWMYMCDMLSALSHIHACGFVHLDVKPANFFITNSGRLKLGDFGLLIKLPTNTQEEATAENSGMHRQDLQEGDPRYMAPELLKGDYRTAADIFSLGVSILELACNIEIPKGGDNWQLLRKGHLPAEATNVLSEDMQNILQLMLCPEPSNRATANQLLSLPSVRRRKCRRQVSLCIIESIFSFFQWCQCLLAIGWNFISSFNLPFESSVCAPSSTSTPPKESWERDLNSVHNCVFTPDDCEHSPSFSHRVRDSLLPGKTSTPLHDRHRDVMDTSQNHSTDSPHRISSLSLLEDSPQHSLTDERLVNTKLSEKSSFEPKNLLSLFEESASESDL</sequence>
<dbReference type="EC" id="2.7.11.1" evidence="2"/>
<evidence type="ECO:0000259" key="18">
    <source>
        <dbReference type="PROSITE" id="PS50011"/>
    </source>
</evidence>
<dbReference type="PANTHER" id="PTHR11042:SF183">
    <property type="entry name" value="MEMBRANE-ASSOCIATED TYROSINE- AND THREONINE-SPECIFIC CDC2-INHIBITORY KINASE"/>
    <property type="match status" value="1"/>
</dbReference>
<evidence type="ECO:0000256" key="13">
    <source>
        <dbReference type="ARBA" id="ARBA00037982"/>
    </source>
</evidence>
<keyword evidence="7" id="KW-0418">Kinase</keyword>
<dbReference type="GO" id="GO:0000139">
    <property type="term" value="C:Golgi membrane"/>
    <property type="evidence" value="ECO:0007669"/>
    <property type="project" value="UniProtKB-SubCell"/>
</dbReference>
<dbReference type="PANTHER" id="PTHR11042">
    <property type="entry name" value="EUKARYOTIC TRANSLATION INITIATION FACTOR 2-ALPHA KINASE EIF2-ALPHA KINASE -RELATED"/>
    <property type="match status" value="1"/>
</dbReference>
<keyword evidence="4" id="KW-0808">Transferase</keyword>
<comment type="catalytic activity">
    <reaction evidence="14">
        <text>L-threonyl-[protein] + ATP = O-phospho-L-threonyl-[protein] + ADP + H(+)</text>
        <dbReference type="Rhea" id="RHEA:46608"/>
        <dbReference type="Rhea" id="RHEA-COMP:11060"/>
        <dbReference type="Rhea" id="RHEA-COMP:11605"/>
        <dbReference type="ChEBI" id="CHEBI:15378"/>
        <dbReference type="ChEBI" id="CHEBI:30013"/>
        <dbReference type="ChEBI" id="CHEBI:30616"/>
        <dbReference type="ChEBI" id="CHEBI:61977"/>
        <dbReference type="ChEBI" id="CHEBI:456216"/>
        <dbReference type="EC" id="2.7.11.1"/>
    </reaction>
</comment>
<dbReference type="GO" id="GO:0004674">
    <property type="term" value="F:protein serine/threonine kinase activity"/>
    <property type="evidence" value="ECO:0007669"/>
    <property type="project" value="UniProtKB-KW"/>
</dbReference>
<evidence type="ECO:0000256" key="11">
    <source>
        <dbReference type="ARBA" id="ARBA00023136"/>
    </source>
</evidence>
<evidence type="ECO:0000256" key="6">
    <source>
        <dbReference type="ARBA" id="ARBA00022741"/>
    </source>
</evidence>
<evidence type="ECO:0000313" key="19">
    <source>
        <dbReference type="EMBL" id="TRY58250.1"/>
    </source>
</evidence>
<feature type="domain" description="Protein kinase" evidence="18">
    <location>
        <begin position="106"/>
        <end position="367"/>
    </location>
</feature>
<evidence type="ECO:0000256" key="3">
    <source>
        <dbReference type="ARBA" id="ARBA00022527"/>
    </source>
</evidence>
<keyword evidence="12" id="KW-0131">Cell cycle</keyword>
<name>A0A553MYH8_9TELE</name>
<evidence type="ECO:0000256" key="5">
    <source>
        <dbReference type="ARBA" id="ARBA00022723"/>
    </source>
</evidence>
<dbReference type="GO" id="GO:0046872">
    <property type="term" value="F:metal ion binding"/>
    <property type="evidence" value="ECO:0007669"/>
    <property type="project" value="UniProtKB-KW"/>
</dbReference>
<gene>
    <name evidence="19" type="ORF">DNTS_028668</name>
</gene>